<evidence type="ECO:0000313" key="2">
    <source>
        <dbReference type="Proteomes" id="UP000054144"/>
    </source>
</evidence>
<feature type="non-terminal residue" evidence="1">
    <location>
        <position position="1"/>
    </location>
</feature>
<sequence>LKDHGFQEDYRKFVQGKVCVFGSPIRVLVSTVGKLREGVYASRRVDSFTLEVYETSLALAVISGSSRQIDPILSNLIPELYLKIPAASPPMLLLLVALLYTLMAAYPSQRAYHDLLQKIPDSVFPRRSPAYHWIQNLSSCLRSQNYARLATLTRPDALAALGVASTREDLVQAFESLSLDTPGTASSLSIEQLSNEALLGLLDKLRAKVRQAAWAVVRSAYREISCRVDLDTWRWLSRSLFLSSDADAVMKRSVVLQWLEDHAKMSEVQRKEDGAERWIVYKTGRV</sequence>
<accession>A0A0D7A9R4</accession>
<evidence type="ECO:0000313" key="1">
    <source>
        <dbReference type="EMBL" id="KIY46681.1"/>
    </source>
</evidence>
<organism evidence="1 2">
    <name type="scientific">Fistulina hepatica ATCC 64428</name>
    <dbReference type="NCBI Taxonomy" id="1128425"/>
    <lineage>
        <taxon>Eukaryota</taxon>
        <taxon>Fungi</taxon>
        <taxon>Dikarya</taxon>
        <taxon>Basidiomycota</taxon>
        <taxon>Agaricomycotina</taxon>
        <taxon>Agaricomycetes</taxon>
        <taxon>Agaricomycetidae</taxon>
        <taxon>Agaricales</taxon>
        <taxon>Fistulinaceae</taxon>
        <taxon>Fistulina</taxon>
    </lineage>
</organism>
<reference evidence="1 2" key="1">
    <citation type="journal article" date="2015" name="Fungal Genet. Biol.">
        <title>Evolution of novel wood decay mechanisms in Agaricales revealed by the genome sequences of Fistulina hepatica and Cylindrobasidium torrendii.</title>
        <authorList>
            <person name="Floudas D."/>
            <person name="Held B.W."/>
            <person name="Riley R."/>
            <person name="Nagy L.G."/>
            <person name="Koehler G."/>
            <person name="Ransdell A.S."/>
            <person name="Younus H."/>
            <person name="Chow J."/>
            <person name="Chiniquy J."/>
            <person name="Lipzen A."/>
            <person name="Tritt A."/>
            <person name="Sun H."/>
            <person name="Haridas S."/>
            <person name="LaButti K."/>
            <person name="Ohm R.A."/>
            <person name="Kues U."/>
            <person name="Blanchette R.A."/>
            <person name="Grigoriev I.V."/>
            <person name="Minto R.E."/>
            <person name="Hibbett D.S."/>
        </authorList>
    </citation>
    <scope>NUCLEOTIDE SEQUENCE [LARGE SCALE GENOMIC DNA]</scope>
    <source>
        <strain evidence="1 2">ATCC 64428</strain>
    </source>
</reference>
<name>A0A0D7A9R4_9AGAR</name>
<dbReference type="EMBL" id="KN882025">
    <property type="protein sequence ID" value="KIY46681.1"/>
    <property type="molecule type" value="Genomic_DNA"/>
</dbReference>
<protein>
    <submittedName>
        <fullName evidence="1">Uncharacterized protein</fullName>
    </submittedName>
</protein>
<dbReference type="OrthoDB" id="2100128at2759"/>
<dbReference type="PANTHER" id="PTHR39398:SF1">
    <property type="entry name" value="CSN8_PSMD8_EIF3K DOMAIN-CONTAINING PROTEIN"/>
    <property type="match status" value="1"/>
</dbReference>
<keyword evidence="2" id="KW-1185">Reference proteome</keyword>
<dbReference type="PANTHER" id="PTHR39398">
    <property type="entry name" value="YALI0F14311P"/>
    <property type="match status" value="1"/>
</dbReference>
<gene>
    <name evidence="1" type="ORF">FISHEDRAFT_46802</name>
</gene>
<proteinExistence type="predicted"/>
<dbReference type="AlphaFoldDB" id="A0A0D7A9R4"/>
<dbReference type="Proteomes" id="UP000054144">
    <property type="component" value="Unassembled WGS sequence"/>
</dbReference>